<dbReference type="RefSeq" id="WP_255265204.1">
    <property type="nucleotide sequence ID" value="NZ_CP070511.1"/>
</dbReference>
<dbReference type="EMBL" id="LQYW01000164">
    <property type="protein sequence ID" value="KYD23924.1"/>
    <property type="molecule type" value="Genomic_DNA"/>
</dbReference>
<gene>
    <name evidence="2" type="ORF">B4110_3829</name>
</gene>
<sequence length="40" mass="4695">MGIGDFFFQASSVLIIFVSVALVFLVFRFLFRKSKKEENY</sequence>
<evidence type="ECO:0000313" key="2">
    <source>
        <dbReference type="EMBL" id="KYD23924.1"/>
    </source>
</evidence>
<dbReference type="Proteomes" id="UP000075324">
    <property type="component" value="Unassembled WGS sequence"/>
</dbReference>
<evidence type="ECO:0000256" key="1">
    <source>
        <dbReference type="SAM" id="Phobius"/>
    </source>
</evidence>
<dbReference type="AlphaFoldDB" id="A0A150MHB2"/>
<keyword evidence="1" id="KW-0812">Transmembrane</keyword>
<dbReference type="GeneID" id="94901487"/>
<evidence type="ECO:0000313" key="3">
    <source>
        <dbReference type="Proteomes" id="UP000075324"/>
    </source>
</evidence>
<organism evidence="2 3">
    <name type="scientific">Parageobacillus toebii</name>
    <dbReference type="NCBI Taxonomy" id="153151"/>
    <lineage>
        <taxon>Bacteria</taxon>
        <taxon>Bacillati</taxon>
        <taxon>Bacillota</taxon>
        <taxon>Bacilli</taxon>
        <taxon>Bacillales</taxon>
        <taxon>Anoxybacillaceae</taxon>
        <taxon>Parageobacillus</taxon>
    </lineage>
</organism>
<keyword evidence="1" id="KW-1133">Transmembrane helix</keyword>
<proteinExistence type="predicted"/>
<reference evidence="2 3" key="1">
    <citation type="submission" date="2016-01" db="EMBL/GenBank/DDBJ databases">
        <title>Draft Genome Sequences of Seven Thermophilic Sporeformers Isolated from Foods.</title>
        <authorList>
            <person name="Berendsen E.M."/>
            <person name="Wells-Bennik M.H."/>
            <person name="Krawcyk A.O."/>
            <person name="De Jong A."/>
            <person name="Holsappel S."/>
            <person name="Eijlander R.T."/>
            <person name="Kuipers O.P."/>
        </authorList>
    </citation>
    <scope>NUCLEOTIDE SEQUENCE [LARGE SCALE GENOMIC DNA]</scope>
    <source>
        <strain evidence="2 3">B4110</strain>
    </source>
</reference>
<feature type="transmembrane region" description="Helical" evidence="1">
    <location>
        <begin position="6"/>
        <end position="31"/>
    </location>
</feature>
<dbReference type="PATRIC" id="fig|153151.4.peg.1561"/>
<protein>
    <submittedName>
        <fullName evidence="2">Uncharacterized protein</fullName>
    </submittedName>
</protein>
<keyword evidence="1" id="KW-0472">Membrane</keyword>
<comment type="caution">
    <text evidence="2">The sequence shown here is derived from an EMBL/GenBank/DDBJ whole genome shotgun (WGS) entry which is preliminary data.</text>
</comment>
<name>A0A150MHB2_9BACL</name>
<accession>A0A150MHB2</accession>